<evidence type="ECO:0000313" key="2">
    <source>
        <dbReference type="EMBL" id="SMP26731.1"/>
    </source>
</evidence>
<evidence type="ECO:0008006" key="4">
    <source>
        <dbReference type="Google" id="ProtNLM"/>
    </source>
</evidence>
<name>A0ABY1P7K6_9HYPH</name>
<dbReference type="EMBL" id="FXTT01000003">
    <property type="protein sequence ID" value="SMP26731.1"/>
    <property type="molecule type" value="Genomic_DNA"/>
</dbReference>
<dbReference type="InterPro" id="IPR053724">
    <property type="entry name" value="OMP_A26_sf"/>
</dbReference>
<accession>A0ABY1P7K6</accession>
<protein>
    <recommendedName>
        <fullName evidence="4">Porin</fullName>
    </recommendedName>
</protein>
<organism evidence="2 3">
    <name type="scientific">Roseibium denhamense</name>
    <dbReference type="NCBI Taxonomy" id="76305"/>
    <lineage>
        <taxon>Bacteria</taxon>
        <taxon>Pseudomonadati</taxon>
        <taxon>Pseudomonadota</taxon>
        <taxon>Alphaproteobacteria</taxon>
        <taxon>Hyphomicrobiales</taxon>
        <taxon>Stappiaceae</taxon>
        <taxon>Roseibium</taxon>
    </lineage>
</organism>
<keyword evidence="1" id="KW-0732">Signal</keyword>
<keyword evidence="3" id="KW-1185">Reference proteome</keyword>
<feature type="chain" id="PRO_5046445895" description="Porin" evidence="1">
    <location>
        <begin position="22"/>
        <end position="284"/>
    </location>
</feature>
<proteinExistence type="predicted"/>
<dbReference type="RefSeq" id="WP_155192816.1">
    <property type="nucleotide sequence ID" value="NZ_BAAAEA010000002.1"/>
</dbReference>
<evidence type="ECO:0000256" key="1">
    <source>
        <dbReference type="SAM" id="SignalP"/>
    </source>
</evidence>
<comment type="caution">
    <text evidence="2">The sequence shown here is derived from an EMBL/GenBank/DDBJ whole genome shotgun (WGS) entry which is preliminary data.</text>
</comment>
<feature type="signal peptide" evidence="1">
    <location>
        <begin position="1"/>
        <end position="21"/>
    </location>
</feature>
<sequence length="284" mass="31191">MTRSIFLALPMLLAAPAAVSAADLGPNSPMLYKTGALRGSIAVRTWYSRSTTDLNTDDSFGPFTGADFLSTDDISSYTSELVFELEDTSTSAFFRGLVGLGTNIGGDANVFGAEADRMEDTVLGYVIVDGGWQLAATADNAARVNAFLGYHFLSDDAETQTGTSDSKWSRNWHAIRLGVGAEGAISDRIGWSVDVAAVPWAYNQLDFEQNGVSLGDWRNSWTYGFEADAMLNIGVTDNWDIGVGGRYWWLQSNYDLRYIPTSEKVVFDQNYQRYGVLVESKYKF</sequence>
<gene>
    <name evidence="2" type="ORF">SAMN06265374_2772</name>
</gene>
<evidence type="ECO:0000313" key="3">
    <source>
        <dbReference type="Proteomes" id="UP001157914"/>
    </source>
</evidence>
<dbReference type="Proteomes" id="UP001157914">
    <property type="component" value="Unassembled WGS sequence"/>
</dbReference>
<reference evidence="2 3" key="1">
    <citation type="submission" date="2017-05" db="EMBL/GenBank/DDBJ databases">
        <authorList>
            <person name="Varghese N."/>
            <person name="Submissions S."/>
        </authorList>
    </citation>
    <scope>NUCLEOTIDE SEQUENCE [LARGE SCALE GENOMIC DNA]</scope>
    <source>
        <strain evidence="2 3">DSM 15949</strain>
    </source>
</reference>
<dbReference type="Gene3D" id="2.40.128.90">
    <property type="entry name" value="OMPT-like"/>
    <property type="match status" value="1"/>
</dbReference>